<dbReference type="Proteomes" id="UP000008817">
    <property type="component" value="Plasmid pC"/>
</dbReference>
<geneLocation type="plasmid" evidence="2 3">
    <name>pC</name>
</geneLocation>
<dbReference type="HOGENOM" id="CLU_2168970_0_0_5"/>
<proteinExistence type="predicted"/>
<accession>B3Q3U9</accession>
<reference evidence="2 3" key="1">
    <citation type="submission" date="2008-04" db="EMBL/GenBank/DDBJ databases">
        <title>Genome diversity and DNA divergence of Rhizobium etli.</title>
        <authorList>
            <person name="Gonzalez V."/>
            <person name="Acosta J.L."/>
            <person name="Santamaria R.I."/>
            <person name="Bustos P."/>
            <person name="Hernandez-Gonzalez I.L."/>
            <person name="Fernandez J.L."/>
            <person name="Diaz R."/>
            <person name="Flores M."/>
            <person name="Mora J."/>
            <person name="Palacios R."/>
            <person name="Davila G."/>
        </authorList>
    </citation>
    <scope>NUCLEOTIDE SEQUENCE [LARGE SCALE GENOMIC DNA]</scope>
    <source>
        <strain evidence="3">CIAT 652</strain>
        <plasmid evidence="3">Plasmid pC</plasmid>
    </source>
</reference>
<evidence type="ECO:0000256" key="1">
    <source>
        <dbReference type="SAM" id="MobiDB-lite"/>
    </source>
</evidence>
<sequence length="110" mass="12611">MPHSRARRRIDRPPGCQGFHPSTLPPAHAGYGRVPCGPAGLISFFCPILLQQIRRQGRRGLPQFFRRCVALRFPKKSVPPLASRVPRSLTPLCNRVADLRHQRRRLHYDN</sequence>
<keyword evidence="2" id="KW-0614">Plasmid</keyword>
<dbReference type="AlphaFoldDB" id="B3Q3U9"/>
<dbReference type="EMBL" id="CP001077">
    <property type="protein sequence ID" value="ACE94959.1"/>
    <property type="molecule type" value="Genomic_DNA"/>
</dbReference>
<evidence type="ECO:0000313" key="3">
    <source>
        <dbReference type="Proteomes" id="UP000008817"/>
    </source>
</evidence>
<evidence type="ECO:0000313" key="2">
    <source>
        <dbReference type="EMBL" id="ACE94959.1"/>
    </source>
</evidence>
<name>B3Q3U9_RHIE6</name>
<organism evidence="2 3">
    <name type="scientific">Rhizobium etli (strain CIAT 652)</name>
    <dbReference type="NCBI Taxonomy" id="491916"/>
    <lineage>
        <taxon>Bacteria</taxon>
        <taxon>Pseudomonadati</taxon>
        <taxon>Pseudomonadota</taxon>
        <taxon>Alphaproteobacteria</taxon>
        <taxon>Hyphomicrobiales</taxon>
        <taxon>Rhizobiaceae</taxon>
        <taxon>Rhizobium/Agrobacterium group</taxon>
        <taxon>Rhizobium</taxon>
    </lineage>
</organism>
<feature type="region of interest" description="Disordered" evidence="1">
    <location>
        <begin position="1"/>
        <end position="22"/>
    </location>
</feature>
<feature type="compositionally biased region" description="Basic residues" evidence="1">
    <location>
        <begin position="1"/>
        <end position="10"/>
    </location>
</feature>
<gene>
    <name evidence="2" type="ordered locus">RHECIAT_PC0000889</name>
</gene>
<dbReference type="KEGG" id="rec:RHECIAT_PC0000889"/>
<protein>
    <submittedName>
        <fullName evidence="2">Uncharacterized protein</fullName>
    </submittedName>
</protein>